<dbReference type="RefSeq" id="WP_100590812.1">
    <property type="nucleotide sequence ID" value="NZ_CP015578.1"/>
</dbReference>
<dbReference type="InterPro" id="IPR006037">
    <property type="entry name" value="RCK_C"/>
</dbReference>
<dbReference type="PANTHER" id="PTHR43833:SF7">
    <property type="entry name" value="KTR SYSTEM POTASSIUM UPTAKE PROTEIN C"/>
    <property type="match status" value="1"/>
</dbReference>
<dbReference type="KEGG" id="clx:CLAN_1158"/>
<dbReference type="AlphaFoldDB" id="A0A1X9SNR1"/>
<reference evidence="3" key="2">
    <citation type="journal article" date="2017" name="Genome Biol. Evol.">
        <title>Comparative genomic analysis identifies a Campylobacter clade deficient in selenium metabolism.</title>
        <authorList>
            <person name="Miller W.G."/>
            <person name="Yee E."/>
            <person name="Lopes B.S."/>
            <person name="Chapman M.H."/>
            <person name="Huynh S."/>
            <person name="Bono J.L."/>
            <person name="Parker C.T."/>
            <person name="Strachan N.J.C."/>
            <person name="Forbes K.J."/>
        </authorList>
    </citation>
    <scope>NUCLEOTIDE SEQUENCE [LARGE SCALE GENOMIC DNA]</scope>
    <source>
        <strain evidence="3">NCTC 13004</strain>
    </source>
</reference>
<feature type="domain" description="RCK C-terminal" evidence="1">
    <location>
        <begin position="138"/>
        <end position="219"/>
    </location>
</feature>
<dbReference type="Proteomes" id="UP000202031">
    <property type="component" value="Chromosome"/>
</dbReference>
<dbReference type="InterPro" id="IPR036291">
    <property type="entry name" value="NAD(P)-bd_dom_sf"/>
</dbReference>
<dbReference type="InterPro" id="IPR050721">
    <property type="entry name" value="Trk_Ktr_HKT_K-transport"/>
</dbReference>
<protein>
    <submittedName>
        <fullName evidence="2">Potassium transporter KtrAB, KtrA subunit</fullName>
    </submittedName>
</protein>
<evidence type="ECO:0000259" key="1">
    <source>
        <dbReference type="PROSITE" id="PS51202"/>
    </source>
</evidence>
<dbReference type="InterPro" id="IPR003148">
    <property type="entry name" value="RCK_N"/>
</dbReference>
<dbReference type="Pfam" id="PF02254">
    <property type="entry name" value="TrkA_N"/>
    <property type="match status" value="1"/>
</dbReference>
<dbReference type="GeneID" id="46921627"/>
<reference evidence="3" key="1">
    <citation type="journal article" date="2017" name="Genome Biol. Evol.">
        <title>Comparative Genomic Analysis Identifies a Campylobacter Clade Deficient in Selenium Metabolism.</title>
        <authorList>
            <person name="Miller W.G."/>
            <person name="Yee E."/>
            <person name="Lopes B.S."/>
            <person name="Chapman M.H."/>
            <person name="Huynh S."/>
            <person name="Bono J.L."/>
            <person name="Parker C.T."/>
            <person name="Strachan N.J.C."/>
            <person name="Forbes K.J."/>
        </authorList>
    </citation>
    <scope>NUCLEOTIDE SEQUENCE [LARGE SCALE GENOMIC DNA]</scope>
    <source>
        <strain evidence="3">NCTC 13004</strain>
    </source>
</reference>
<dbReference type="PANTHER" id="PTHR43833">
    <property type="entry name" value="POTASSIUM CHANNEL PROTEIN 2-RELATED-RELATED"/>
    <property type="match status" value="1"/>
</dbReference>
<accession>A0A1X9SNR1</accession>
<sequence>MKNISYGVIGLGKFGSVVADELIASGHAVIIADKDEEALKSISNSPKCAYILDSTNTLALKEAGFNDVEIVIVSIGDNVEKSILTLMALKDIGVKTIVAKATSNIHGQILSKLSASKVIYPEKESAKRLVKDFFNKKRNFEIFDLSANTIRAVKITIDDDLAGNSLKHISKNMRVIAYKKSNSNWEIMPNLQTTIVYSGDIIMLLGTAKELSEFESKTM</sequence>
<dbReference type="Gene3D" id="3.40.50.720">
    <property type="entry name" value="NAD(P)-binding Rossmann-like Domain"/>
    <property type="match status" value="1"/>
</dbReference>
<dbReference type="EMBL" id="CP015578">
    <property type="protein sequence ID" value="ARQ97884.1"/>
    <property type="molecule type" value="Genomic_DNA"/>
</dbReference>
<dbReference type="Pfam" id="PF02080">
    <property type="entry name" value="TrkA_C"/>
    <property type="match status" value="1"/>
</dbReference>
<name>A0A1X9SNR1_9BACT</name>
<evidence type="ECO:0000313" key="2">
    <source>
        <dbReference type="EMBL" id="ARQ97884.1"/>
    </source>
</evidence>
<dbReference type="GO" id="GO:0008324">
    <property type="term" value="F:monoatomic cation transmembrane transporter activity"/>
    <property type="evidence" value="ECO:0007669"/>
    <property type="project" value="InterPro"/>
</dbReference>
<dbReference type="PROSITE" id="PS51202">
    <property type="entry name" value="RCK_C"/>
    <property type="match status" value="1"/>
</dbReference>
<organism evidence="2 3">
    <name type="scientific">Campylobacter lanienae NCTC 13004</name>
    <dbReference type="NCBI Taxonomy" id="1031753"/>
    <lineage>
        <taxon>Bacteria</taxon>
        <taxon>Pseudomonadati</taxon>
        <taxon>Campylobacterota</taxon>
        <taxon>Epsilonproteobacteria</taxon>
        <taxon>Campylobacterales</taxon>
        <taxon>Campylobacteraceae</taxon>
        <taxon>Campylobacter</taxon>
    </lineage>
</organism>
<dbReference type="GO" id="GO:0006813">
    <property type="term" value="P:potassium ion transport"/>
    <property type="evidence" value="ECO:0007669"/>
    <property type="project" value="InterPro"/>
</dbReference>
<dbReference type="SUPFAM" id="SSF51735">
    <property type="entry name" value="NAD(P)-binding Rossmann-fold domains"/>
    <property type="match status" value="1"/>
</dbReference>
<evidence type="ECO:0000313" key="3">
    <source>
        <dbReference type="Proteomes" id="UP000202031"/>
    </source>
</evidence>
<proteinExistence type="predicted"/>
<gene>
    <name evidence="2" type="primary">ktrA</name>
    <name evidence="2" type="ORF">CLAN_1158</name>
</gene>